<name>A0A4Q9DR65_9BACL</name>
<dbReference type="AlphaFoldDB" id="A0A4Q9DR65"/>
<dbReference type="InterPro" id="IPR006059">
    <property type="entry name" value="SBP"/>
</dbReference>
<organism evidence="1 2">
    <name type="scientific">Paenibacillus thalictri</name>
    <dbReference type="NCBI Taxonomy" id="2527873"/>
    <lineage>
        <taxon>Bacteria</taxon>
        <taxon>Bacillati</taxon>
        <taxon>Bacillota</taxon>
        <taxon>Bacilli</taxon>
        <taxon>Bacillales</taxon>
        <taxon>Paenibacillaceae</taxon>
        <taxon>Paenibacillus</taxon>
    </lineage>
</organism>
<comment type="caution">
    <text evidence="1">The sequence shown here is derived from an EMBL/GenBank/DDBJ whole genome shotgun (WGS) entry which is preliminary data.</text>
</comment>
<protein>
    <submittedName>
        <fullName evidence="1">Extracellular solute-binding protein</fullName>
    </submittedName>
</protein>
<accession>A0A4Q9DR65</accession>
<dbReference type="InterPro" id="IPR050490">
    <property type="entry name" value="Bact_solute-bd_prot1"/>
</dbReference>
<proteinExistence type="predicted"/>
<keyword evidence="2" id="KW-1185">Reference proteome</keyword>
<dbReference type="Gene3D" id="3.40.190.10">
    <property type="entry name" value="Periplasmic binding protein-like II"/>
    <property type="match status" value="2"/>
</dbReference>
<dbReference type="SUPFAM" id="SSF53850">
    <property type="entry name" value="Periplasmic binding protein-like II"/>
    <property type="match status" value="1"/>
</dbReference>
<dbReference type="Proteomes" id="UP000293142">
    <property type="component" value="Unassembled WGS sequence"/>
</dbReference>
<sequence>MFRMDMDKQMKREDNKLKKIVSMVIMFSMVFAIAAACGGQSAVPPSKGENSAGNAKTAEGKKVTIRFATNYVANQPMGPMQQQIIDQFKKDYPNVTIAMEESAGNDLQTKIKMDAVSDRIPDVFNYWRMDPVFGLDSIAKSGQLADLSDWVKTDPAFKDLFDDDFWKTASLDGKTYGVPIVMYFMQMFVNKAILDKEGIPVPQSFDDLLAATKTLKAKGYVPWGINTQADSLANRLYNYVMNGMLTNERALKMHSGQESMNVPEVVKALTLLKELVVGNIPEDAVALSTDAVISKYINTEKSALFESGSFSTPLIKQEIQDKMVAIEFPLIPGGAQKTKTIEKDLTNLYYVSAKAWNDTDKRPLIQELLKRLTSRDAGKLYVEKAGQNVPMKGVQIDPTKVGRLAFDAQKIAATMPANKWLNAVMKPDQRTKFESKMGAFYGGQYTPEKMAEELNAIFYSK</sequence>
<dbReference type="OrthoDB" id="94797at2"/>
<reference evidence="1 2" key="1">
    <citation type="submission" date="2019-02" db="EMBL/GenBank/DDBJ databases">
        <title>Paenibacillus sp. nov., isolated from surface-sterilized tissue of Thalictrum simplex L.</title>
        <authorList>
            <person name="Tuo L."/>
        </authorList>
    </citation>
    <scope>NUCLEOTIDE SEQUENCE [LARGE SCALE GENOMIC DNA]</scope>
    <source>
        <strain evidence="1 2">N2SHLJ1</strain>
    </source>
</reference>
<dbReference type="PANTHER" id="PTHR43649">
    <property type="entry name" value="ARABINOSE-BINDING PROTEIN-RELATED"/>
    <property type="match status" value="1"/>
</dbReference>
<dbReference type="EMBL" id="SIRE01000008">
    <property type="protein sequence ID" value="TBL79099.1"/>
    <property type="molecule type" value="Genomic_DNA"/>
</dbReference>
<gene>
    <name evidence="1" type="ORF">EYB31_12840</name>
</gene>
<evidence type="ECO:0000313" key="1">
    <source>
        <dbReference type="EMBL" id="TBL79099.1"/>
    </source>
</evidence>
<dbReference type="Pfam" id="PF13416">
    <property type="entry name" value="SBP_bac_8"/>
    <property type="match status" value="1"/>
</dbReference>
<evidence type="ECO:0000313" key="2">
    <source>
        <dbReference type="Proteomes" id="UP000293142"/>
    </source>
</evidence>